<evidence type="ECO:0000256" key="2">
    <source>
        <dbReference type="ARBA" id="ARBA00022786"/>
    </source>
</evidence>
<dbReference type="GO" id="GO:0006508">
    <property type="term" value="P:proteolysis"/>
    <property type="evidence" value="ECO:0007669"/>
    <property type="project" value="UniProtKB-KW"/>
</dbReference>
<dbReference type="Proteomes" id="UP000822476">
    <property type="component" value="Unassembled WGS sequence"/>
</dbReference>
<evidence type="ECO:0000313" key="6">
    <source>
        <dbReference type="EMBL" id="KAF7233807.1"/>
    </source>
</evidence>
<name>A0A8S9YH46_9TREM</name>
<keyword evidence="2" id="KW-0833">Ubl conjugation pathway</keyword>
<dbReference type="EMBL" id="JTDE01020792">
    <property type="protein sequence ID" value="KAF7233807.1"/>
    <property type="molecule type" value="Genomic_DNA"/>
</dbReference>
<dbReference type="Pfam" id="PF25010">
    <property type="entry name" value="ARM_UBP24_USP9X-Y"/>
    <property type="match status" value="2"/>
</dbReference>
<feature type="domain" description="UBA" evidence="5">
    <location>
        <begin position="2"/>
        <end position="42"/>
    </location>
</feature>
<reference evidence="6" key="1">
    <citation type="submission" date="2019-07" db="EMBL/GenBank/DDBJ databases">
        <title>Annotation for the trematode Paragonimus miyazaki's.</title>
        <authorList>
            <person name="Choi Y.-J."/>
        </authorList>
    </citation>
    <scope>NUCLEOTIDE SEQUENCE</scope>
    <source>
        <strain evidence="6">Japan</strain>
    </source>
</reference>
<dbReference type="SUPFAM" id="SSF46934">
    <property type="entry name" value="UBA-like"/>
    <property type="match status" value="1"/>
</dbReference>
<keyword evidence="3" id="KW-0378">Hydrolase</keyword>
<evidence type="ECO:0000256" key="4">
    <source>
        <dbReference type="SAM" id="MobiDB-lite"/>
    </source>
</evidence>
<evidence type="ECO:0000259" key="5">
    <source>
        <dbReference type="PROSITE" id="PS50030"/>
    </source>
</evidence>
<proteinExistence type="predicted"/>
<protein>
    <recommendedName>
        <fullName evidence="5">UBA domain-containing protein</fullName>
    </recommendedName>
</protein>
<feature type="compositionally biased region" description="Low complexity" evidence="4">
    <location>
        <begin position="1035"/>
        <end position="1058"/>
    </location>
</feature>
<comment type="caution">
    <text evidence="6">The sequence shown here is derived from an EMBL/GenBank/DDBJ whole genome shotgun (WGS) entry which is preliminary data.</text>
</comment>
<accession>A0A8S9YH46</accession>
<dbReference type="InterPro" id="IPR056850">
    <property type="entry name" value="ARM_UBP34_24_USP9X_Y"/>
</dbReference>
<gene>
    <name evidence="6" type="ORF">EG68_07334</name>
</gene>
<feature type="region of interest" description="Disordered" evidence="4">
    <location>
        <begin position="1020"/>
        <end position="1064"/>
    </location>
</feature>
<dbReference type="PROSITE" id="PS50030">
    <property type="entry name" value="UBA"/>
    <property type="match status" value="1"/>
</dbReference>
<dbReference type="Pfam" id="PF00627">
    <property type="entry name" value="UBA"/>
    <property type="match status" value="1"/>
</dbReference>
<dbReference type="InterPro" id="IPR015940">
    <property type="entry name" value="UBA"/>
</dbReference>
<keyword evidence="1" id="KW-0645">Protease</keyword>
<dbReference type="Gene3D" id="1.10.8.10">
    <property type="entry name" value="DNA helicase RuvA subunit, C-terminal domain"/>
    <property type="match status" value="1"/>
</dbReference>
<evidence type="ECO:0000313" key="7">
    <source>
        <dbReference type="Proteomes" id="UP000822476"/>
    </source>
</evidence>
<evidence type="ECO:0000256" key="3">
    <source>
        <dbReference type="ARBA" id="ARBA00022801"/>
    </source>
</evidence>
<keyword evidence="7" id="KW-1185">Reference proteome</keyword>
<dbReference type="GO" id="GO:0008233">
    <property type="term" value="F:peptidase activity"/>
    <property type="evidence" value="ECO:0007669"/>
    <property type="project" value="UniProtKB-KW"/>
</dbReference>
<dbReference type="AlphaFoldDB" id="A0A8S9YH46"/>
<dbReference type="SMART" id="SM00165">
    <property type="entry name" value="UBA"/>
    <property type="match status" value="1"/>
</dbReference>
<dbReference type="OrthoDB" id="289038at2759"/>
<dbReference type="InterPro" id="IPR009060">
    <property type="entry name" value="UBA-like_sf"/>
</dbReference>
<evidence type="ECO:0000256" key="1">
    <source>
        <dbReference type="ARBA" id="ARBA00022670"/>
    </source>
</evidence>
<organism evidence="6 7">
    <name type="scientific">Paragonimus skrjabini miyazakii</name>
    <dbReference type="NCBI Taxonomy" id="59628"/>
    <lineage>
        <taxon>Eukaryota</taxon>
        <taxon>Metazoa</taxon>
        <taxon>Spiralia</taxon>
        <taxon>Lophotrochozoa</taxon>
        <taxon>Platyhelminthes</taxon>
        <taxon>Trematoda</taxon>
        <taxon>Digenea</taxon>
        <taxon>Plagiorchiida</taxon>
        <taxon>Troglotremata</taxon>
        <taxon>Troglotrematidae</taxon>
        <taxon>Paragonimus</taxon>
    </lineage>
</organism>
<sequence length="1213" mass="136914">MDLDENVEELKLMGFTNEEEVRNALKSTDSDINSAISMLMCSTNNERPKTTDNNQQSSLIVDLSDGGLQSNFVILQPSPLPDELEHAPVVGHDLHSEFSSAEFSRLQSRAYIDQWDIPCLRSQSLGKCILGLIHEFRSHGLKVVETNSDIREFVTVCLLDCVTKLMTSQAVFNWDRETLEGVHNMLELSVRLVCEYLTVFREAVWKECKPCEESDVNSSSQGAANKPDGLGFKTGSGVPKCLTQFAWELLRMLGLIFDCEANYHQLCRDRSGNTGTYSDPFNDWTALIQSKLGREWPVFAETLPSPRNFYLVNLINCFGVYGGFRLLHWLGTQSWANITLIASLLSPMANCAEYLTAYTLQRHCGVVLMQRVLWRLSNLNEDDFKDRESRIFDVITSLRVLTYRLSDLGIAYSLLPFLNSTDSSNEFQSPRQPDWESFPLTEVVPSWDNVSATFFIAQVDKLHCTLLLSALSPPHGSAGASFNGRMLALRNLVEQLEVAKITLDSETHQTRMDGERASGGFRRRPVAQLSSATLLASENAAFLVRRGKRRAIRFEFLMNWFREKEVILKSMHNLDNTAYMSTLGQLFRLLGERITSADLTTVWHRTTTQPGVAVDNILTLLTDVASTRFTQPQMNHLLYLVEASWINLNRQAHMHSSSHKRKEPTAHVVMYSTDEPSHVRHGRARLLNMVGRIGTLTKEGWKFDLCAELLWDLAHGTFSRVNRVTSNRESGTGSKDCANTAATERDQLMVMAEKYQHPEPIEAALAQQLVVLREFRCPSNEQRLRSMRWLSSAVENVSSNLLTYFMLAYIKSLLELILKNFVGRAKRDNLNELIRTHDLITQVVASLLRYEQWAVQSHGDMLNADSLDMLGFRHSDVIKRHFELLHYLLRNAELSLNAERAKALWENLIGHPRVGAFDREQCFTWFTASLSYLEPETQTMLFTKLVLKSNPVLFRSFAGFECFKALFEKVNLHEGRMRQVTKTWHVEKPDLIGLDFLWDLYLALPSLDASLDGGHIRTATDDAPITNGTNVNPPTSSGGNSEGKTSNTTNGSTNHAGNISSSPSVAEPNAVKLARQLLLDVHWGQLAPRLRRYPETCYRRFFDACRCRLESNWAIGRGLTPKRGVHSALAETGQLLAALIVGPGPAGRAKHCNQTAARLALRRLLGLVYAYIQTVEVCGCFKSFNFTPSVPSLLTRDFILNSCSRDFIKIHYE</sequence>